<dbReference type="EMBL" id="CAJVPP010011237">
    <property type="protein sequence ID" value="CAG8713540.1"/>
    <property type="molecule type" value="Genomic_DNA"/>
</dbReference>
<protein>
    <submittedName>
        <fullName evidence="2">6405_t:CDS:1</fullName>
    </submittedName>
</protein>
<accession>A0A9N9HZH6</accession>
<proteinExistence type="predicted"/>
<dbReference type="Proteomes" id="UP000789375">
    <property type="component" value="Unassembled WGS sequence"/>
</dbReference>
<comment type="caution">
    <text evidence="2">The sequence shown here is derived from an EMBL/GenBank/DDBJ whole genome shotgun (WGS) entry which is preliminary data.</text>
</comment>
<gene>
    <name evidence="2" type="ORF">FMOSSE_LOCUS14482</name>
</gene>
<feature type="non-terminal residue" evidence="2">
    <location>
        <position position="119"/>
    </location>
</feature>
<feature type="region of interest" description="Disordered" evidence="1">
    <location>
        <begin position="1"/>
        <end position="24"/>
    </location>
</feature>
<reference evidence="2" key="1">
    <citation type="submission" date="2021-06" db="EMBL/GenBank/DDBJ databases">
        <authorList>
            <person name="Kallberg Y."/>
            <person name="Tangrot J."/>
            <person name="Rosling A."/>
        </authorList>
    </citation>
    <scope>NUCLEOTIDE SEQUENCE</scope>
    <source>
        <strain evidence="2">87-6 pot B 2015</strain>
    </source>
</reference>
<name>A0A9N9HZH6_FUNMO</name>
<keyword evidence="3" id="KW-1185">Reference proteome</keyword>
<dbReference type="AlphaFoldDB" id="A0A9N9HZH6"/>
<evidence type="ECO:0000313" key="2">
    <source>
        <dbReference type="EMBL" id="CAG8713540.1"/>
    </source>
</evidence>
<sequence length="119" mass="13564">MGRKRKNNNDNNYQSSIDDDKQRLSIEQKGRYKNDDSIIVGAGFRGTHAHKRARVLSYQVIWYSRSPESLQTRPSDESFCCNWAVSIQILVGISPDHYHKSLNVIRSNELGISQVNAPS</sequence>
<organism evidence="2 3">
    <name type="scientific">Funneliformis mosseae</name>
    <name type="common">Endomycorrhizal fungus</name>
    <name type="synonym">Glomus mosseae</name>
    <dbReference type="NCBI Taxonomy" id="27381"/>
    <lineage>
        <taxon>Eukaryota</taxon>
        <taxon>Fungi</taxon>
        <taxon>Fungi incertae sedis</taxon>
        <taxon>Mucoromycota</taxon>
        <taxon>Glomeromycotina</taxon>
        <taxon>Glomeromycetes</taxon>
        <taxon>Glomerales</taxon>
        <taxon>Glomeraceae</taxon>
        <taxon>Funneliformis</taxon>
    </lineage>
</organism>
<evidence type="ECO:0000313" key="3">
    <source>
        <dbReference type="Proteomes" id="UP000789375"/>
    </source>
</evidence>
<evidence type="ECO:0000256" key="1">
    <source>
        <dbReference type="SAM" id="MobiDB-lite"/>
    </source>
</evidence>